<dbReference type="EMBL" id="LAYC01000001">
    <property type="protein sequence ID" value="KYK60942.1"/>
    <property type="molecule type" value="Genomic_DNA"/>
</dbReference>
<keyword evidence="3" id="KW-0175">Coiled coil</keyword>
<keyword evidence="6" id="KW-1185">Reference proteome</keyword>
<dbReference type="InterPro" id="IPR040896">
    <property type="entry name" value="RPN5_C"/>
</dbReference>
<dbReference type="GO" id="GO:0034515">
    <property type="term" value="C:proteasome storage granule"/>
    <property type="evidence" value="ECO:0007669"/>
    <property type="project" value="EnsemblFungi"/>
</dbReference>
<dbReference type="FunCoup" id="A0A151GV87">
    <property type="interactions" value="1128"/>
</dbReference>
<accession>A0A151GV87</accession>
<evidence type="ECO:0000256" key="3">
    <source>
        <dbReference type="SAM" id="Coils"/>
    </source>
</evidence>
<dbReference type="GO" id="GO:0008541">
    <property type="term" value="C:proteasome regulatory particle, lid subcomplex"/>
    <property type="evidence" value="ECO:0007669"/>
    <property type="project" value="EnsemblFungi"/>
</dbReference>
<evidence type="ECO:0000259" key="4">
    <source>
        <dbReference type="PROSITE" id="PS50250"/>
    </source>
</evidence>
<reference evidence="5 6" key="1">
    <citation type="journal article" date="2016" name="Sci. Rep.">
        <title>Insights into Adaptations to a Near-Obligate Nematode Endoparasitic Lifestyle from the Finished Genome of Drechmeria coniospora.</title>
        <authorList>
            <person name="Zhang L."/>
            <person name="Zhou Z."/>
            <person name="Guo Q."/>
            <person name="Fokkens L."/>
            <person name="Miskei M."/>
            <person name="Pocsi I."/>
            <person name="Zhang W."/>
            <person name="Chen M."/>
            <person name="Wang L."/>
            <person name="Sun Y."/>
            <person name="Donzelli B.G."/>
            <person name="Gibson D.M."/>
            <person name="Nelson D.R."/>
            <person name="Luo J.G."/>
            <person name="Rep M."/>
            <person name="Liu H."/>
            <person name="Yang S."/>
            <person name="Wang J."/>
            <person name="Krasnoff S.B."/>
            <person name="Xu Y."/>
            <person name="Molnar I."/>
            <person name="Lin M."/>
        </authorList>
    </citation>
    <scope>NUCLEOTIDE SEQUENCE [LARGE SCALE GENOMIC DNA]</scope>
    <source>
        <strain evidence="5 6">ARSEF 6962</strain>
    </source>
</reference>
<keyword evidence="2 5" id="KW-0647">Proteasome</keyword>
<dbReference type="RefSeq" id="XP_040660294.1">
    <property type="nucleotide sequence ID" value="XM_040799411.1"/>
</dbReference>
<dbReference type="GO" id="GO:0008180">
    <property type="term" value="C:COP9 signalosome"/>
    <property type="evidence" value="ECO:0007669"/>
    <property type="project" value="EnsemblFungi"/>
</dbReference>
<dbReference type="GO" id="GO:0043161">
    <property type="term" value="P:proteasome-mediated ubiquitin-dependent protein catabolic process"/>
    <property type="evidence" value="ECO:0007669"/>
    <property type="project" value="EnsemblFungi"/>
</dbReference>
<dbReference type="InterPro" id="IPR040134">
    <property type="entry name" value="PSMD12/CSN4"/>
</dbReference>
<evidence type="ECO:0000313" key="6">
    <source>
        <dbReference type="Proteomes" id="UP000076580"/>
    </source>
</evidence>
<evidence type="ECO:0000313" key="5">
    <source>
        <dbReference type="EMBL" id="KYK60942.1"/>
    </source>
</evidence>
<protein>
    <submittedName>
        <fullName evidence="5">26S proteasome non-ATPase regulatory subunit 12</fullName>
    </submittedName>
</protein>
<gene>
    <name evidence="5" type="ORF">DCS_02082</name>
</gene>
<dbReference type="STRING" id="98403.A0A151GV87"/>
<evidence type="ECO:0000256" key="2">
    <source>
        <dbReference type="ARBA" id="ARBA00022942"/>
    </source>
</evidence>
<dbReference type="SMART" id="SM00088">
    <property type="entry name" value="PINT"/>
    <property type="match status" value="1"/>
</dbReference>
<dbReference type="Pfam" id="PF22241">
    <property type="entry name" value="PSMD12-CSN4_N"/>
    <property type="match status" value="2"/>
</dbReference>
<dbReference type="GO" id="GO:0000338">
    <property type="term" value="P:protein deneddylation"/>
    <property type="evidence" value="ECO:0007669"/>
    <property type="project" value="EnsemblFungi"/>
</dbReference>
<dbReference type="PROSITE" id="PS50250">
    <property type="entry name" value="PCI"/>
    <property type="match status" value="1"/>
</dbReference>
<evidence type="ECO:0000256" key="1">
    <source>
        <dbReference type="ARBA" id="ARBA00006397"/>
    </source>
</evidence>
<comment type="similarity">
    <text evidence="1">Belongs to the proteasome subunit p55 family.</text>
</comment>
<dbReference type="Pfam" id="PF18098">
    <property type="entry name" value="RPN5_C"/>
    <property type="match status" value="1"/>
</dbReference>
<dbReference type="PANTHER" id="PTHR10855">
    <property type="entry name" value="26S PROTEASOME NON-ATPASE REGULATORY SUBUNIT 12/COP9 SIGNALOSOME COMPLEX SUBUNIT 4"/>
    <property type="match status" value="1"/>
</dbReference>
<comment type="caution">
    <text evidence="5">The sequence shown here is derived from an EMBL/GenBank/DDBJ whole genome shotgun (WGS) entry which is preliminary data.</text>
</comment>
<feature type="domain" description="PCI" evidence="4">
    <location>
        <begin position="264"/>
        <end position="441"/>
    </location>
</feature>
<proteinExistence type="inferred from homology"/>
<feature type="coiled-coil region" evidence="3">
    <location>
        <begin position="206"/>
        <end position="233"/>
    </location>
</feature>
<dbReference type="InParanoid" id="A0A151GV87"/>
<dbReference type="Gene3D" id="1.10.10.10">
    <property type="entry name" value="Winged helix-like DNA-binding domain superfamily/Winged helix DNA-binding domain"/>
    <property type="match status" value="1"/>
</dbReference>
<dbReference type="InterPro" id="IPR036390">
    <property type="entry name" value="WH_DNA-bd_sf"/>
</dbReference>
<dbReference type="PANTHER" id="PTHR10855:SF1">
    <property type="entry name" value="26S PROTEASOME NON-ATPASE REGULATORY SUBUNIT 12"/>
    <property type="match status" value="1"/>
</dbReference>
<dbReference type="SUPFAM" id="SSF46785">
    <property type="entry name" value="Winged helix' DNA-binding domain"/>
    <property type="match status" value="1"/>
</dbReference>
<dbReference type="Pfam" id="PF01399">
    <property type="entry name" value="PCI"/>
    <property type="match status" value="1"/>
</dbReference>
<dbReference type="Proteomes" id="UP000076580">
    <property type="component" value="Chromosome 01"/>
</dbReference>
<dbReference type="GeneID" id="63714725"/>
<dbReference type="InterPro" id="IPR000717">
    <property type="entry name" value="PCI_dom"/>
</dbReference>
<sequence length="482" mass="55059">MSEGALKPEKDFSKEVDKQLPEAEALAKNDLQGAMEKLVALEKQTRQASDLASTSRVLVAIVTLCKVAGDWSLMNEQTMVLSKKHSQLKQAITKMVQTVVGFLDETPDLKTKLSVIETLRTVTEGKIFVEVERARVTKVLSDIKKEQGDIKAATEVLCELQVETFGSMDRREKTEFILAQVALCIESGDWTQAGILARKISTRYLSRKAKKTAEQIEKEAKEREKRKARGEEVPEEVVDDTTDLKLRFYEQQITLAKHDDKYLDACKHYRQVLDTEAVEEDADKLHPVLQRIIYFAILAPYDNEQHDLLQRIHRDGRNAQVPLDAELLRLFTVHELMRWPEVAKKFGPHLCGTDVFDGQAGQSSDDKAHGRWEDLRKRVIEHNVRVVAKYYTRIQMGRLTELLDLTEDETERNISELVTSKTVYAKIDRPARIVSFAKTRDADDVLNEWSANMKSLLGLLERIDHLITKEEMMARIQPTSSK</sequence>
<name>A0A151GV87_DRECN</name>
<dbReference type="InterPro" id="IPR054559">
    <property type="entry name" value="PSMD12-CSN4-like_N"/>
</dbReference>
<dbReference type="FunFam" id="1.10.10.10:FF:000070">
    <property type="entry name" value="26S proteasome non-ATPase regulatory subunit 12"/>
    <property type="match status" value="1"/>
</dbReference>
<dbReference type="InterPro" id="IPR036388">
    <property type="entry name" value="WH-like_DNA-bd_sf"/>
</dbReference>
<dbReference type="AlphaFoldDB" id="A0A151GV87"/>
<dbReference type="OrthoDB" id="268763at2759"/>
<organism evidence="5 6">
    <name type="scientific">Drechmeria coniospora</name>
    <name type="common">Nematophagous fungus</name>
    <name type="synonym">Meria coniospora</name>
    <dbReference type="NCBI Taxonomy" id="98403"/>
    <lineage>
        <taxon>Eukaryota</taxon>
        <taxon>Fungi</taxon>
        <taxon>Dikarya</taxon>
        <taxon>Ascomycota</taxon>
        <taxon>Pezizomycotina</taxon>
        <taxon>Sordariomycetes</taxon>
        <taxon>Hypocreomycetidae</taxon>
        <taxon>Hypocreales</taxon>
        <taxon>Ophiocordycipitaceae</taxon>
        <taxon>Drechmeria</taxon>
    </lineage>
</organism>